<dbReference type="EC" id="3.1.1.-" evidence="10"/>
<proteinExistence type="inferred from homology"/>
<dbReference type="PANTHER" id="PTHR33938">
    <property type="entry name" value="FERULOYL ESTERASE B-RELATED"/>
    <property type="match status" value="1"/>
</dbReference>
<comment type="catalytic activity">
    <reaction evidence="9">
        <text>feruloyl-polysaccharide + H2O = ferulate + polysaccharide.</text>
        <dbReference type="EC" id="3.1.1.73"/>
    </reaction>
</comment>
<evidence type="ECO:0000313" key="11">
    <source>
        <dbReference type="EMBL" id="CAF9935761.1"/>
    </source>
</evidence>
<dbReference type="Gene3D" id="3.40.50.1820">
    <property type="entry name" value="alpha/beta hydrolase"/>
    <property type="match status" value="1"/>
</dbReference>
<keyword evidence="12" id="KW-1185">Reference proteome</keyword>
<evidence type="ECO:0000256" key="3">
    <source>
        <dbReference type="ARBA" id="ARBA00022651"/>
    </source>
</evidence>
<dbReference type="SUPFAM" id="SSF53474">
    <property type="entry name" value="alpha/beta-Hydrolases"/>
    <property type="match status" value="1"/>
</dbReference>
<evidence type="ECO:0000256" key="4">
    <source>
        <dbReference type="ARBA" id="ARBA00022723"/>
    </source>
</evidence>
<evidence type="ECO:0000256" key="1">
    <source>
        <dbReference type="ARBA" id="ARBA00006249"/>
    </source>
</evidence>
<dbReference type="Pfam" id="PF07519">
    <property type="entry name" value="Tannase"/>
    <property type="match status" value="1"/>
</dbReference>
<keyword evidence="3" id="KW-0624">Polysaccharide degradation</keyword>
<name>A0A8H3G3Y9_9LECA</name>
<evidence type="ECO:0000256" key="2">
    <source>
        <dbReference type="ARBA" id="ARBA00022487"/>
    </source>
</evidence>
<evidence type="ECO:0000256" key="5">
    <source>
        <dbReference type="ARBA" id="ARBA00022729"/>
    </source>
</evidence>
<evidence type="ECO:0000313" key="12">
    <source>
        <dbReference type="Proteomes" id="UP000664521"/>
    </source>
</evidence>
<dbReference type="InterPro" id="IPR011118">
    <property type="entry name" value="Tannase/feruloyl_esterase"/>
</dbReference>
<keyword evidence="4" id="KW-0479">Metal-binding</keyword>
<keyword evidence="3" id="KW-0858">Xylan degradation</keyword>
<evidence type="ECO:0000256" key="9">
    <source>
        <dbReference type="ARBA" id="ARBA00034075"/>
    </source>
</evidence>
<keyword evidence="3" id="KW-0119">Carbohydrate metabolism</keyword>
<comment type="similarity">
    <text evidence="1 10">Belongs to the tannase family.</text>
</comment>
<dbReference type="OrthoDB" id="3039123at2759"/>
<reference evidence="11" key="1">
    <citation type="submission" date="2021-03" db="EMBL/GenBank/DDBJ databases">
        <authorList>
            <person name="Tagirdzhanova G."/>
        </authorList>
    </citation>
    <scope>NUCLEOTIDE SEQUENCE</scope>
</reference>
<dbReference type="InterPro" id="IPR029058">
    <property type="entry name" value="AB_hydrolase_fold"/>
</dbReference>
<dbReference type="AlphaFoldDB" id="A0A8H3G3Y9"/>
<evidence type="ECO:0000256" key="10">
    <source>
        <dbReference type="RuleBase" id="RU361238"/>
    </source>
</evidence>
<evidence type="ECO:0000256" key="8">
    <source>
        <dbReference type="ARBA" id="ARBA00023157"/>
    </source>
</evidence>
<protein>
    <recommendedName>
        <fullName evidence="10">Carboxylic ester hydrolase</fullName>
        <ecNumber evidence="10">3.1.1.-</ecNumber>
    </recommendedName>
</protein>
<keyword evidence="7" id="KW-0106">Calcium</keyword>
<dbReference type="GO" id="GO:0046872">
    <property type="term" value="F:metal ion binding"/>
    <property type="evidence" value="ECO:0007669"/>
    <property type="project" value="UniProtKB-KW"/>
</dbReference>
<dbReference type="PANTHER" id="PTHR33938:SF15">
    <property type="entry name" value="FERULOYL ESTERASE B-RELATED"/>
    <property type="match status" value="1"/>
</dbReference>
<dbReference type="EMBL" id="CAJPDS010000085">
    <property type="protein sequence ID" value="CAF9935761.1"/>
    <property type="molecule type" value="Genomic_DNA"/>
</dbReference>
<keyword evidence="2" id="KW-0719">Serine esterase</keyword>
<accession>A0A8H3G3Y9</accession>
<keyword evidence="8" id="KW-1015">Disulfide bond</keyword>
<dbReference type="Proteomes" id="UP000664521">
    <property type="component" value="Unassembled WGS sequence"/>
</dbReference>
<dbReference type="GO" id="GO:0045493">
    <property type="term" value="P:xylan catabolic process"/>
    <property type="evidence" value="ECO:0007669"/>
    <property type="project" value="UniProtKB-KW"/>
</dbReference>
<organism evidence="11 12">
    <name type="scientific">Heterodermia speciosa</name>
    <dbReference type="NCBI Taxonomy" id="116794"/>
    <lineage>
        <taxon>Eukaryota</taxon>
        <taxon>Fungi</taxon>
        <taxon>Dikarya</taxon>
        <taxon>Ascomycota</taxon>
        <taxon>Pezizomycotina</taxon>
        <taxon>Lecanoromycetes</taxon>
        <taxon>OSLEUM clade</taxon>
        <taxon>Lecanoromycetidae</taxon>
        <taxon>Caliciales</taxon>
        <taxon>Physciaceae</taxon>
        <taxon>Heterodermia</taxon>
    </lineage>
</organism>
<gene>
    <name evidence="11" type="primary">FAEB2</name>
    <name evidence="11" type="ORF">HETSPECPRED_009897</name>
</gene>
<evidence type="ECO:0000256" key="6">
    <source>
        <dbReference type="ARBA" id="ARBA00022801"/>
    </source>
</evidence>
<comment type="caution">
    <text evidence="11">The sequence shown here is derived from an EMBL/GenBank/DDBJ whole genome shotgun (WGS) entry which is preliminary data.</text>
</comment>
<evidence type="ECO:0000256" key="7">
    <source>
        <dbReference type="ARBA" id="ARBA00022837"/>
    </source>
</evidence>
<dbReference type="GO" id="GO:0030600">
    <property type="term" value="F:feruloyl esterase activity"/>
    <property type="evidence" value="ECO:0007669"/>
    <property type="project" value="UniProtKB-EC"/>
</dbReference>
<sequence>MALQLLRFAHYFPLPASFERDFANPNHTSRLHTSTVVGKKLSRLFYKKDYTKSYFLGCSLGGRQGIKAAEKFPGDFDGIVAGSPALDFNNLQSWRANFFIITGPTNASDFISPSMWKNLIHEEVLNQCDGLDGAMDGIIEDPSICRFRPEAIQCKDNSITNCLTPSQVEKVRAIFSPLYRDHRILVYPAMQPGSEIMAVEKLYAGKPFSYSENWFKYVIYNPSWHAASFNTHDAAVAEALNPSNIRTWPCSLSEYRDRGGKLLVYHGGQDNQITSFNTERFYEHLSRGMNASSKELDGFFRFFRVPGMFHCNSGPGAWVIGQGGGDSAKGVPFKSPNNVLAALVRWVENGTAMEDIVGTKFVNDSVDLGITFQHRHCRRYPSRSTFLGGDAALLSSWDCV</sequence>
<keyword evidence="6 10" id="KW-0378">Hydrolase</keyword>
<keyword evidence="5" id="KW-0732">Signal</keyword>